<dbReference type="STRING" id="29354.IO98_12055"/>
<dbReference type="EC" id="2.7.7.7" evidence="15"/>
<keyword evidence="8 15" id="KW-0479">Metal-binding</keyword>
<dbReference type="GO" id="GO:0005829">
    <property type="term" value="C:cytosol"/>
    <property type="evidence" value="ECO:0007669"/>
    <property type="project" value="TreeGrafter"/>
</dbReference>
<dbReference type="RefSeq" id="WP_038281251.1">
    <property type="nucleotide sequence ID" value="NZ_JPME01000014.1"/>
</dbReference>
<name>A0A084JLM7_9FIRM</name>
<feature type="domain" description="UmuC" evidence="16">
    <location>
        <begin position="5"/>
        <end position="194"/>
    </location>
</feature>
<protein>
    <recommendedName>
        <fullName evidence="15">DNA polymerase IV</fullName>
        <shortName evidence="15">Pol IV</shortName>
        <ecNumber evidence="15">2.7.7.7</ecNumber>
    </recommendedName>
</protein>
<dbReference type="InterPro" id="IPR022880">
    <property type="entry name" value="DNApol_IV"/>
</dbReference>
<dbReference type="GO" id="GO:0006281">
    <property type="term" value="P:DNA repair"/>
    <property type="evidence" value="ECO:0007669"/>
    <property type="project" value="UniProtKB-UniRule"/>
</dbReference>
<dbReference type="Pfam" id="PF11799">
    <property type="entry name" value="IMS_C"/>
    <property type="match status" value="1"/>
</dbReference>
<feature type="site" description="Substrate discrimination" evidence="15">
    <location>
        <position position="14"/>
    </location>
</feature>
<proteinExistence type="inferred from homology"/>
<gene>
    <name evidence="15" type="primary">dinB</name>
    <name evidence="17" type="ORF">IO98_12055</name>
</gene>
<dbReference type="InterPro" id="IPR050116">
    <property type="entry name" value="DNA_polymerase-Y"/>
</dbReference>
<dbReference type="Gene3D" id="1.10.150.20">
    <property type="entry name" value="5' to 3' exonuclease, C-terminal subdomain"/>
    <property type="match status" value="1"/>
</dbReference>
<dbReference type="Gene3D" id="3.40.1170.60">
    <property type="match status" value="1"/>
</dbReference>
<comment type="similarity">
    <text evidence="2 15">Belongs to the DNA polymerase type-Y family.</text>
</comment>
<dbReference type="InterPro" id="IPR053848">
    <property type="entry name" value="IMS_HHH_1"/>
</dbReference>
<keyword evidence="11 15" id="KW-0239">DNA-directed DNA polymerase</keyword>
<dbReference type="HAMAP" id="MF_01113">
    <property type="entry name" value="DNApol_IV"/>
    <property type="match status" value="1"/>
</dbReference>
<evidence type="ECO:0000256" key="1">
    <source>
        <dbReference type="ARBA" id="ARBA00004496"/>
    </source>
</evidence>
<dbReference type="GO" id="GO:0042276">
    <property type="term" value="P:error-prone translesion synthesis"/>
    <property type="evidence" value="ECO:0007669"/>
    <property type="project" value="TreeGrafter"/>
</dbReference>
<keyword evidence="12 15" id="KW-0238">DNA-binding</keyword>
<comment type="catalytic activity">
    <reaction evidence="14 15">
        <text>DNA(n) + a 2'-deoxyribonucleoside 5'-triphosphate = DNA(n+1) + diphosphate</text>
        <dbReference type="Rhea" id="RHEA:22508"/>
        <dbReference type="Rhea" id="RHEA-COMP:17339"/>
        <dbReference type="Rhea" id="RHEA-COMP:17340"/>
        <dbReference type="ChEBI" id="CHEBI:33019"/>
        <dbReference type="ChEBI" id="CHEBI:61560"/>
        <dbReference type="ChEBI" id="CHEBI:173112"/>
        <dbReference type="EC" id="2.7.7.7"/>
    </reaction>
</comment>
<dbReference type="CDD" id="cd03586">
    <property type="entry name" value="PolY_Pol_IV_kappa"/>
    <property type="match status" value="1"/>
</dbReference>
<dbReference type="Proteomes" id="UP000028525">
    <property type="component" value="Unassembled WGS sequence"/>
</dbReference>
<keyword evidence="3 15" id="KW-0515">Mutator protein</keyword>
<dbReference type="AlphaFoldDB" id="A0A084JLM7"/>
<dbReference type="PANTHER" id="PTHR11076">
    <property type="entry name" value="DNA REPAIR POLYMERASE UMUC / TRANSFERASE FAMILY MEMBER"/>
    <property type="match status" value="1"/>
</dbReference>
<dbReference type="Pfam" id="PF21999">
    <property type="entry name" value="IMS_HHH_1"/>
    <property type="match status" value="1"/>
</dbReference>
<comment type="function">
    <text evidence="15">Poorly processive, error-prone DNA polymerase involved in untargeted mutagenesis. Copies undamaged DNA at stalled replication forks, which arise in vivo from mismatched or misaligned primer ends. These misaligned primers can be extended by PolIV. Exhibits no 3'-5' exonuclease (proofreading) activity. May be involved in translesional synthesis, in conjunction with the beta clamp from PolIII.</text>
</comment>
<keyword evidence="18" id="KW-1185">Reference proteome</keyword>
<feature type="binding site" evidence="15">
    <location>
        <position position="9"/>
    </location>
    <ligand>
        <name>Mg(2+)</name>
        <dbReference type="ChEBI" id="CHEBI:18420"/>
    </ligand>
</feature>
<dbReference type="GO" id="GO:0003684">
    <property type="term" value="F:damaged DNA binding"/>
    <property type="evidence" value="ECO:0007669"/>
    <property type="project" value="InterPro"/>
</dbReference>
<keyword evidence="5 15" id="KW-0808">Transferase</keyword>
<dbReference type="EMBL" id="JPME01000014">
    <property type="protein sequence ID" value="KEZ89861.1"/>
    <property type="molecule type" value="Genomic_DNA"/>
</dbReference>
<feature type="binding site" evidence="15">
    <location>
        <position position="112"/>
    </location>
    <ligand>
        <name>Mg(2+)</name>
        <dbReference type="ChEBI" id="CHEBI:18420"/>
    </ligand>
</feature>
<dbReference type="GO" id="GO:0006261">
    <property type="term" value="P:DNA-templated DNA replication"/>
    <property type="evidence" value="ECO:0007669"/>
    <property type="project" value="UniProtKB-UniRule"/>
</dbReference>
<evidence type="ECO:0000256" key="14">
    <source>
        <dbReference type="ARBA" id="ARBA00049244"/>
    </source>
</evidence>
<dbReference type="OrthoDB" id="9808813at2"/>
<dbReference type="InterPro" id="IPR043128">
    <property type="entry name" value="Rev_trsase/Diguanyl_cyclase"/>
</dbReference>
<keyword evidence="4 15" id="KW-0963">Cytoplasm</keyword>
<dbReference type="InterPro" id="IPR001126">
    <property type="entry name" value="UmuC"/>
</dbReference>
<evidence type="ECO:0000313" key="17">
    <source>
        <dbReference type="EMBL" id="KEZ89861.1"/>
    </source>
</evidence>
<sequence>MNNVIFHIDVNSAFLSWEAVYRIHHLGGNLDLRDIPSAVGGDITKRHGIILAKSIPAKKYQIKTGESVNEALRKCPDLVLVPPNYNLYQKSSSAFIQILKQYSPVVEQYSIDEAYMDMTGTEVLYGDPYKAANDIKERIHKELGFTVNIGVSNNKVLAKMASDFKKPDKVHTLWLSEIKEKMWPLPVTELFFVGRATFRKLRNLGIKTIGELAQTDLSIIKSHFGKYGEVIWSFANGIDVSAVEPAPPPNKGYGNSTTTAFDLVDAGTAKLVLLSLAETVSARLRDDNVKIRVVSVGIKDYNFVYYGHQKTLDTPTNITNEIYEAACKIFDEMWDKIPIRHLGIHTSHVTTEDSRQLNIFDKVDYEKLERLDKAVDEIRMRFGMDSIKRASFLNDKAVDHMSGGISREKRTVDYSKQHIL</sequence>
<dbReference type="InterPro" id="IPR043502">
    <property type="entry name" value="DNA/RNA_pol_sf"/>
</dbReference>
<evidence type="ECO:0000256" key="5">
    <source>
        <dbReference type="ARBA" id="ARBA00022679"/>
    </source>
</evidence>
<evidence type="ECO:0000256" key="6">
    <source>
        <dbReference type="ARBA" id="ARBA00022695"/>
    </source>
</evidence>
<evidence type="ECO:0000256" key="10">
    <source>
        <dbReference type="ARBA" id="ARBA00022842"/>
    </source>
</evidence>
<evidence type="ECO:0000256" key="3">
    <source>
        <dbReference type="ARBA" id="ARBA00022457"/>
    </source>
</evidence>
<evidence type="ECO:0000256" key="9">
    <source>
        <dbReference type="ARBA" id="ARBA00022763"/>
    </source>
</evidence>
<accession>A0A084JLM7</accession>
<keyword evidence="13 15" id="KW-0234">DNA repair</keyword>
<organism evidence="17 18">
    <name type="scientific">Lacrimispora celerecrescens</name>
    <dbReference type="NCBI Taxonomy" id="29354"/>
    <lineage>
        <taxon>Bacteria</taxon>
        <taxon>Bacillati</taxon>
        <taxon>Bacillota</taxon>
        <taxon>Clostridia</taxon>
        <taxon>Lachnospirales</taxon>
        <taxon>Lachnospiraceae</taxon>
        <taxon>Lacrimispora</taxon>
    </lineage>
</organism>
<feature type="active site" evidence="15">
    <location>
        <position position="113"/>
    </location>
</feature>
<keyword evidence="7 15" id="KW-0235">DNA replication</keyword>
<evidence type="ECO:0000256" key="11">
    <source>
        <dbReference type="ARBA" id="ARBA00022932"/>
    </source>
</evidence>
<dbReference type="Gene3D" id="3.30.70.270">
    <property type="match status" value="1"/>
</dbReference>
<dbReference type="PANTHER" id="PTHR11076:SF35">
    <property type="entry name" value="DNA REPAIR PROTEIN HOMOLOG YOBH"/>
    <property type="match status" value="1"/>
</dbReference>
<evidence type="ECO:0000259" key="16">
    <source>
        <dbReference type="PROSITE" id="PS50173"/>
    </source>
</evidence>
<dbReference type="InterPro" id="IPR036775">
    <property type="entry name" value="DNA_pol_Y-fam_lit_finger_sf"/>
</dbReference>
<reference evidence="17 18" key="1">
    <citation type="submission" date="2014-07" db="EMBL/GenBank/DDBJ databases">
        <title>Draft genome of Clostridium celerecrescens 152B isolated from sediments associated with methane hydrate from Krishna Godavari basin.</title>
        <authorList>
            <person name="Honkalas V.S."/>
            <person name="Dabir A.P."/>
            <person name="Arora P."/>
            <person name="Dhakephalkar P.K."/>
        </authorList>
    </citation>
    <scope>NUCLEOTIDE SEQUENCE [LARGE SCALE GENOMIC DNA]</scope>
    <source>
        <strain evidence="17 18">152B</strain>
    </source>
</reference>
<dbReference type="InterPro" id="IPR017961">
    <property type="entry name" value="DNA_pol_Y-fam_little_finger"/>
</dbReference>
<comment type="caution">
    <text evidence="17">The sequence shown here is derived from an EMBL/GenBank/DDBJ whole genome shotgun (WGS) entry which is preliminary data.</text>
</comment>
<keyword evidence="6 15" id="KW-0548">Nucleotidyltransferase</keyword>
<evidence type="ECO:0000256" key="8">
    <source>
        <dbReference type="ARBA" id="ARBA00022723"/>
    </source>
</evidence>
<evidence type="ECO:0000256" key="13">
    <source>
        <dbReference type="ARBA" id="ARBA00023204"/>
    </source>
</evidence>
<evidence type="ECO:0000256" key="15">
    <source>
        <dbReference type="HAMAP-Rule" id="MF_01113"/>
    </source>
</evidence>
<keyword evidence="9 15" id="KW-0227">DNA damage</keyword>
<keyword evidence="10 15" id="KW-0460">Magnesium</keyword>
<dbReference type="Pfam" id="PF00817">
    <property type="entry name" value="IMS"/>
    <property type="match status" value="1"/>
</dbReference>
<evidence type="ECO:0000256" key="2">
    <source>
        <dbReference type="ARBA" id="ARBA00010945"/>
    </source>
</evidence>
<dbReference type="GO" id="GO:0003887">
    <property type="term" value="F:DNA-directed DNA polymerase activity"/>
    <property type="evidence" value="ECO:0007669"/>
    <property type="project" value="UniProtKB-UniRule"/>
</dbReference>
<comment type="subcellular location">
    <subcellularLocation>
        <location evidence="1 15">Cytoplasm</location>
    </subcellularLocation>
</comment>
<comment type="cofactor">
    <cofactor evidence="15">
        <name>Mg(2+)</name>
        <dbReference type="ChEBI" id="CHEBI:18420"/>
    </cofactor>
    <text evidence="15">Binds 2 magnesium ions per subunit.</text>
</comment>
<comment type="subunit">
    <text evidence="15">Monomer.</text>
</comment>
<evidence type="ECO:0000256" key="7">
    <source>
        <dbReference type="ARBA" id="ARBA00022705"/>
    </source>
</evidence>
<dbReference type="GO" id="GO:0009432">
    <property type="term" value="P:SOS response"/>
    <property type="evidence" value="ECO:0007669"/>
    <property type="project" value="TreeGrafter"/>
</dbReference>
<evidence type="ECO:0000256" key="12">
    <source>
        <dbReference type="ARBA" id="ARBA00023125"/>
    </source>
</evidence>
<dbReference type="Gene3D" id="3.30.1490.100">
    <property type="entry name" value="DNA polymerase, Y-family, little finger domain"/>
    <property type="match status" value="1"/>
</dbReference>
<dbReference type="PROSITE" id="PS50173">
    <property type="entry name" value="UMUC"/>
    <property type="match status" value="1"/>
</dbReference>
<dbReference type="SUPFAM" id="SSF56672">
    <property type="entry name" value="DNA/RNA polymerases"/>
    <property type="match status" value="1"/>
</dbReference>
<evidence type="ECO:0000313" key="18">
    <source>
        <dbReference type="Proteomes" id="UP000028525"/>
    </source>
</evidence>
<dbReference type="GO" id="GO:0000287">
    <property type="term" value="F:magnesium ion binding"/>
    <property type="evidence" value="ECO:0007669"/>
    <property type="project" value="UniProtKB-UniRule"/>
</dbReference>
<evidence type="ECO:0000256" key="4">
    <source>
        <dbReference type="ARBA" id="ARBA00022490"/>
    </source>
</evidence>
<dbReference type="SUPFAM" id="SSF100879">
    <property type="entry name" value="Lesion bypass DNA polymerase (Y-family), little finger domain"/>
    <property type="match status" value="1"/>
</dbReference>